<evidence type="ECO:0000313" key="2">
    <source>
        <dbReference type="Proteomes" id="UP001165082"/>
    </source>
</evidence>
<evidence type="ECO:0000313" key="1">
    <source>
        <dbReference type="EMBL" id="GMH58121.1"/>
    </source>
</evidence>
<feature type="non-terminal residue" evidence="1">
    <location>
        <position position="1"/>
    </location>
</feature>
<organism evidence="1 2">
    <name type="scientific">Triparma retinervis</name>
    <dbReference type="NCBI Taxonomy" id="2557542"/>
    <lineage>
        <taxon>Eukaryota</taxon>
        <taxon>Sar</taxon>
        <taxon>Stramenopiles</taxon>
        <taxon>Ochrophyta</taxon>
        <taxon>Bolidophyceae</taxon>
        <taxon>Parmales</taxon>
        <taxon>Triparmaceae</taxon>
        <taxon>Triparma</taxon>
    </lineage>
</organism>
<reference evidence="1" key="1">
    <citation type="submission" date="2022-07" db="EMBL/GenBank/DDBJ databases">
        <title>Genome analysis of Parmales, a sister group of diatoms, reveals the evolutionary specialization of diatoms from phago-mixotrophs to photoautotrophs.</title>
        <authorList>
            <person name="Ban H."/>
            <person name="Sato S."/>
            <person name="Yoshikawa S."/>
            <person name="Kazumasa Y."/>
            <person name="Nakamura Y."/>
            <person name="Ichinomiya M."/>
            <person name="Saitoh K."/>
            <person name="Sato N."/>
            <person name="Blanc-Mathieu R."/>
            <person name="Endo H."/>
            <person name="Kuwata A."/>
            <person name="Ogata H."/>
        </authorList>
    </citation>
    <scope>NUCLEOTIDE SEQUENCE</scope>
</reference>
<comment type="caution">
    <text evidence="1">The sequence shown here is derived from an EMBL/GenBank/DDBJ whole genome shotgun (WGS) entry which is preliminary data.</text>
</comment>
<feature type="non-terminal residue" evidence="1">
    <location>
        <position position="83"/>
    </location>
</feature>
<dbReference type="Proteomes" id="UP001165082">
    <property type="component" value="Unassembled WGS sequence"/>
</dbReference>
<dbReference type="AlphaFoldDB" id="A0A9W6ZU62"/>
<gene>
    <name evidence="1" type="ORF">TrRE_jg10290</name>
</gene>
<sequence>ARESKKWENRANVALGRIREMERASSEVSSKLEDSLRSCRQWKGRSRHLAGMVSRIRSEKEGVLAEIVEEKRRNIREREREFK</sequence>
<proteinExistence type="predicted"/>
<name>A0A9W6ZU62_9STRA</name>
<keyword evidence="2" id="KW-1185">Reference proteome</keyword>
<accession>A0A9W6ZU62</accession>
<protein>
    <submittedName>
        <fullName evidence="1">Uncharacterized protein</fullName>
    </submittedName>
</protein>
<dbReference type="EMBL" id="BRXZ01003599">
    <property type="protein sequence ID" value="GMH58121.1"/>
    <property type="molecule type" value="Genomic_DNA"/>
</dbReference>